<dbReference type="InterPro" id="IPR007318">
    <property type="entry name" value="Phopholipid_MeTrfase"/>
</dbReference>
<organism evidence="6 7">
    <name type="scientific">Knoellia koreensis</name>
    <dbReference type="NCBI Taxonomy" id="2730921"/>
    <lineage>
        <taxon>Bacteria</taxon>
        <taxon>Bacillati</taxon>
        <taxon>Actinomycetota</taxon>
        <taxon>Actinomycetes</taxon>
        <taxon>Micrococcales</taxon>
        <taxon>Intrasporangiaceae</taxon>
        <taxon>Knoellia</taxon>
    </lineage>
</organism>
<dbReference type="Gene3D" id="1.20.120.1630">
    <property type="match status" value="1"/>
</dbReference>
<evidence type="ECO:0000313" key="7">
    <source>
        <dbReference type="Proteomes" id="UP000588586"/>
    </source>
</evidence>
<dbReference type="InterPro" id="IPR052527">
    <property type="entry name" value="Metal_cation-efflux_comp"/>
</dbReference>
<dbReference type="EMBL" id="JABEPQ010000002">
    <property type="protein sequence ID" value="NNM47011.1"/>
    <property type="molecule type" value="Genomic_DNA"/>
</dbReference>
<comment type="subcellular location">
    <subcellularLocation>
        <location evidence="1">Endomembrane system</location>
        <topology evidence="1">Multi-pass membrane protein</topology>
    </subcellularLocation>
</comment>
<keyword evidence="6" id="KW-0808">Transferase</keyword>
<evidence type="ECO:0000256" key="4">
    <source>
        <dbReference type="ARBA" id="ARBA00023136"/>
    </source>
</evidence>
<proteinExistence type="predicted"/>
<comment type="caution">
    <text evidence="6">The sequence shown here is derived from an EMBL/GenBank/DDBJ whole genome shotgun (WGS) entry which is preliminary data.</text>
</comment>
<keyword evidence="7" id="KW-1185">Reference proteome</keyword>
<dbReference type="PANTHER" id="PTHR43847:SF1">
    <property type="entry name" value="BLL3993 PROTEIN"/>
    <property type="match status" value="1"/>
</dbReference>
<evidence type="ECO:0000256" key="1">
    <source>
        <dbReference type="ARBA" id="ARBA00004127"/>
    </source>
</evidence>
<evidence type="ECO:0000256" key="2">
    <source>
        <dbReference type="ARBA" id="ARBA00022692"/>
    </source>
</evidence>
<keyword evidence="6" id="KW-0489">Methyltransferase</keyword>
<dbReference type="Pfam" id="PF04191">
    <property type="entry name" value="PEMT"/>
    <property type="match status" value="1"/>
</dbReference>
<keyword evidence="4 5" id="KW-0472">Membrane</keyword>
<dbReference type="AlphaFoldDB" id="A0A849HKY2"/>
<sequence>MALVAVPTLGHALTVSPVPKPGAGVRETGIYGWVRHPMYAGVLLAGAGLALRGGSWVHLGALLALVLVLVGKIGFEESRLRQLYPGYADYQRRVGALVPRHDRIAGIWTRQDG</sequence>
<name>A0A849HKY2_9MICO</name>
<dbReference type="GO" id="GO:0032259">
    <property type="term" value="P:methylation"/>
    <property type="evidence" value="ECO:0007669"/>
    <property type="project" value="UniProtKB-KW"/>
</dbReference>
<gene>
    <name evidence="6" type="ORF">HJG52_13465</name>
</gene>
<keyword evidence="2 5" id="KW-0812">Transmembrane</keyword>
<dbReference type="PANTHER" id="PTHR43847">
    <property type="entry name" value="BLL3993 PROTEIN"/>
    <property type="match status" value="1"/>
</dbReference>
<evidence type="ECO:0000313" key="6">
    <source>
        <dbReference type="EMBL" id="NNM47011.1"/>
    </source>
</evidence>
<dbReference type="GO" id="GO:0008168">
    <property type="term" value="F:methyltransferase activity"/>
    <property type="evidence" value="ECO:0007669"/>
    <property type="project" value="UniProtKB-KW"/>
</dbReference>
<keyword evidence="3 5" id="KW-1133">Transmembrane helix</keyword>
<protein>
    <submittedName>
        <fullName evidence="6">Isoprenylcysteine carboxylmethyltransferase family protein</fullName>
    </submittedName>
</protein>
<evidence type="ECO:0000256" key="5">
    <source>
        <dbReference type="SAM" id="Phobius"/>
    </source>
</evidence>
<evidence type="ECO:0000256" key="3">
    <source>
        <dbReference type="ARBA" id="ARBA00022989"/>
    </source>
</evidence>
<reference evidence="6 7" key="1">
    <citation type="submission" date="2020-04" db="EMBL/GenBank/DDBJ databases">
        <title>Knoellia sp. isolate from air conditioner.</title>
        <authorList>
            <person name="Chea S."/>
            <person name="Kim D.-U."/>
        </authorList>
    </citation>
    <scope>NUCLEOTIDE SEQUENCE [LARGE SCALE GENOMIC DNA]</scope>
    <source>
        <strain evidence="6 7">DB2414S</strain>
    </source>
</reference>
<dbReference type="Proteomes" id="UP000588586">
    <property type="component" value="Unassembled WGS sequence"/>
</dbReference>
<dbReference type="GO" id="GO:0012505">
    <property type="term" value="C:endomembrane system"/>
    <property type="evidence" value="ECO:0007669"/>
    <property type="project" value="UniProtKB-SubCell"/>
</dbReference>
<accession>A0A849HKY2</accession>
<feature type="transmembrane region" description="Helical" evidence="5">
    <location>
        <begin position="38"/>
        <end position="71"/>
    </location>
</feature>